<feature type="non-terminal residue" evidence="1">
    <location>
        <position position="290"/>
    </location>
</feature>
<evidence type="ECO:0000313" key="1">
    <source>
        <dbReference type="EMBL" id="GAI86693.1"/>
    </source>
</evidence>
<dbReference type="AlphaFoldDB" id="X1S1C9"/>
<dbReference type="InterPro" id="IPR003961">
    <property type="entry name" value="FN3_dom"/>
</dbReference>
<accession>X1S1C9</accession>
<comment type="caution">
    <text evidence="1">The sequence shown here is derived from an EMBL/GenBank/DDBJ whole genome shotgun (WGS) entry which is preliminary data.</text>
</comment>
<sequence>LASGTGWKTLNVTSYVQEEWGGDKVVSFRLLPNYANGGTWPGQLFYDHEAGAYVYLAITYTTLPAAPSGCTSHYVATNNAKCTWNDNSNNETGFRIEKAIDGAGFSFWKNVGANVKDSGTYTLGANHRIKFQVRAYNAAGSSGWSISGYTYTTPAAPTGITAHYDATDKSHCTWSDQSAYESGFDVDYRINGGSWVNYQTTGANAQTSSIYTVGANKYIEWRVRSYRGSLYSSFIYSGIVYTTPSPPSGCTAHYSAPNAYATWADNSAYETGFRVEYSYNSGGSWELLEN</sequence>
<proteinExistence type="predicted"/>
<protein>
    <recommendedName>
        <fullName evidence="2">Fibronectin type-III domain-containing protein</fullName>
    </recommendedName>
</protein>
<feature type="non-terminal residue" evidence="1">
    <location>
        <position position="1"/>
    </location>
</feature>
<dbReference type="EMBL" id="BARW01010037">
    <property type="protein sequence ID" value="GAI86693.1"/>
    <property type="molecule type" value="Genomic_DNA"/>
</dbReference>
<dbReference type="CDD" id="cd00063">
    <property type="entry name" value="FN3"/>
    <property type="match status" value="1"/>
</dbReference>
<name>X1S1C9_9ZZZZ</name>
<organism evidence="1">
    <name type="scientific">marine sediment metagenome</name>
    <dbReference type="NCBI Taxonomy" id="412755"/>
    <lineage>
        <taxon>unclassified sequences</taxon>
        <taxon>metagenomes</taxon>
        <taxon>ecological metagenomes</taxon>
    </lineage>
</organism>
<dbReference type="Gene3D" id="2.60.40.10">
    <property type="entry name" value="Immunoglobulins"/>
    <property type="match status" value="1"/>
</dbReference>
<dbReference type="InterPro" id="IPR013783">
    <property type="entry name" value="Ig-like_fold"/>
</dbReference>
<reference evidence="1" key="1">
    <citation type="journal article" date="2014" name="Front. Microbiol.">
        <title>High frequency of phylogenetically diverse reductive dehalogenase-homologous genes in deep subseafloor sedimentary metagenomes.</title>
        <authorList>
            <person name="Kawai M."/>
            <person name="Futagami T."/>
            <person name="Toyoda A."/>
            <person name="Takaki Y."/>
            <person name="Nishi S."/>
            <person name="Hori S."/>
            <person name="Arai W."/>
            <person name="Tsubouchi T."/>
            <person name="Morono Y."/>
            <person name="Uchiyama I."/>
            <person name="Ito T."/>
            <person name="Fujiyama A."/>
            <person name="Inagaki F."/>
            <person name="Takami H."/>
        </authorList>
    </citation>
    <scope>NUCLEOTIDE SEQUENCE</scope>
    <source>
        <strain evidence="1">Expedition CK06-06</strain>
    </source>
</reference>
<gene>
    <name evidence="1" type="ORF">S12H4_19939</name>
</gene>
<dbReference type="InterPro" id="IPR036116">
    <property type="entry name" value="FN3_sf"/>
</dbReference>
<dbReference type="SUPFAM" id="SSF49265">
    <property type="entry name" value="Fibronectin type III"/>
    <property type="match status" value="1"/>
</dbReference>
<evidence type="ECO:0008006" key="2">
    <source>
        <dbReference type="Google" id="ProtNLM"/>
    </source>
</evidence>